<feature type="transmembrane region" description="Helical" evidence="4">
    <location>
        <begin position="23"/>
        <end position="43"/>
    </location>
</feature>
<keyword evidence="3" id="KW-0496">Mitochondrion</keyword>
<dbReference type="GO" id="GO:0098957">
    <property type="term" value="P:anterograde axonal transport of mitochondrion"/>
    <property type="evidence" value="ECO:0007669"/>
    <property type="project" value="TreeGrafter"/>
</dbReference>
<keyword evidence="4" id="KW-1133">Transmembrane helix</keyword>
<accession>A0A7N4NRF3</accession>
<dbReference type="GO" id="GO:0030425">
    <property type="term" value="C:dendrite"/>
    <property type="evidence" value="ECO:0007669"/>
    <property type="project" value="TreeGrafter"/>
</dbReference>
<feature type="domain" description="HAP1 N-terminal" evidence="5">
    <location>
        <begin position="44"/>
        <end position="216"/>
    </location>
</feature>
<proteinExistence type="predicted"/>
<reference evidence="6 7" key="1">
    <citation type="journal article" date="2011" name="Proc. Natl. Acad. Sci. U.S.A.">
        <title>Genetic diversity and population structure of the endangered marsupial Sarcophilus harrisii (Tasmanian devil).</title>
        <authorList>
            <person name="Miller W."/>
            <person name="Hayes V.M."/>
            <person name="Ratan A."/>
            <person name="Petersen D.C."/>
            <person name="Wittekindt N.E."/>
            <person name="Miller J."/>
            <person name="Walenz B."/>
            <person name="Knight J."/>
            <person name="Qi J."/>
            <person name="Zhao F."/>
            <person name="Wang Q."/>
            <person name="Bedoya-Reina O.C."/>
            <person name="Katiyar N."/>
            <person name="Tomsho L.P."/>
            <person name="Kasson L.M."/>
            <person name="Hardie R.A."/>
            <person name="Woodbridge P."/>
            <person name="Tindall E.A."/>
            <person name="Bertelsen M.F."/>
            <person name="Dixon D."/>
            <person name="Pyecroft S."/>
            <person name="Helgen K.M."/>
            <person name="Lesk A.M."/>
            <person name="Pringle T.H."/>
            <person name="Patterson N."/>
            <person name="Zhang Y."/>
            <person name="Kreiss A."/>
            <person name="Woods G.M."/>
            <person name="Jones M.E."/>
            <person name="Schuster S.C."/>
        </authorList>
    </citation>
    <scope>NUCLEOTIDE SEQUENCE [LARGE SCALE GENOMIC DNA]</scope>
</reference>
<evidence type="ECO:0000259" key="5">
    <source>
        <dbReference type="SMART" id="SM01424"/>
    </source>
</evidence>
<dbReference type="Pfam" id="PF04849">
    <property type="entry name" value="HAP1_N"/>
    <property type="match status" value="1"/>
</dbReference>
<reference evidence="6" key="3">
    <citation type="submission" date="2025-09" db="UniProtKB">
        <authorList>
            <consortium name="Ensembl"/>
        </authorList>
    </citation>
    <scope>IDENTIFICATION</scope>
</reference>
<dbReference type="GO" id="GO:0047496">
    <property type="term" value="P:vesicle transport along microtubule"/>
    <property type="evidence" value="ECO:0007669"/>
    <property type="project" value="TreeGrafter"/>
</dbReference>
<comment type="subcellular location">
    <subcellularLocation>
        <location evidence="1">Mitochondrion</location>
    </subcellularLocation>
</comment>
<dbReference type="GO" id="GO:0048011">
    <property type="term" value="P:neurotrophin TRK receptor signaling pathway"/>
    <property type="evidence" value="ECO:0007669"/>
    <property type="project" value="TreeGrafter"/>
</dbReference>
<keyword evidence="4" id="KW-0812">Transmembrane</keyword>
<dbReference type="InterPro" id="IPR051946">
    <property type="entry name" value="Intracell_Traff-Reg"/>
</dbReference>
<dbReference type="GO" id="GO:0005102">
    <property type="term" value="F:signaling receptor binding"/>
    <property type="evidence" value="ECO:0007669"/>
    <property type="project" value="TreeGrafter"/>
</dbReference>
<dbReference type="InterPro" id="IPR006933">
    <property type="entry name" value="HAP1_N"/>
</dbReference>
<dbReference type="Proteomes" id="UP000007648">
    <property type="component" value="Unassembled WGS sequence"/>
</dbReference>
<dbReference type="GeneTree" id="ENSGT00940000162183"/>
<dbReference type="PROSITE" id="PS51257">
    <property type="entry name" value="PROKAR_LIPOPROTEIN"/>
    <property type="match status" value="1"/>
</dbReference>
<evidence type="ECO:0000256" key="2">
    <source>
        <dbReference type="ARBA" id="ARBA00023054"/>
    </source>
</evidence>
<dbReference type="SMART" id="SM01424">
    <property type="entry name" value="HAP1_N"/>
    <property type="match status" value="1"/>
</dbReference>
<dbReference type="Ensembl" id="ENSSHAT00000025283.1">
    <property type="protein sequence ID" value="ENSSHAP00000027213.1"/>
    <property type="gene ID" value="ENSSHAG00000022578.1"/>
</dbReference>
<evidence type="ECO:0000256" key="4">
    <source>
        <dbReference type="SAM" id="Phobius"/>
    </source>
</evidence>
<dbReference type="InParanoid" id="A0A7N4NRF3"/>
<evidence type="ECO:0000313" key="6">
    <source>
        <dbReference type="Ensembl" id="ENSSHAP00000027213.1"/>
    </source>
</evidence>
<dbReference type="GO" id="GO:0017022">
    <property type="term" value="F:myosin binding"/>
    <property type="evidence" value="ECO:0007669"/>
    <property type="project" value="TreeGrafter"/>
</dbReference>
<protein>
    <recommendedName>
        <fullName evidence="5">HAP1 N-terminal domain-containing protein</fullName>
    </recommendedName>
</protein>
<keyword evidence="4" id="KW-0472">Membrane</keyword>
<dbReference type="GO" id="GO:1904115">
    <property type="term" value="C:axon cytoplasm"/>
    <property type="evidence" value="ECO:0007669"/>
    <property type="project" value="GOC"/>
</dbReference>
<sequence length="248" mass="28007">MTRAPQRDTWMCLRQLPSVTPPLSLVTGGCVYMLGAVEIITLLGEQLPHYKLRADSVFGYEHHDWIQTPMVPSDVSRHLTPNQIQETLQYFLLCSDRVSQVTKTYHDIDAVTSLLEEKERDLELAARIGQSLLKQNCSLSKQNELLEEQLELAREEIAQLRHEVTMRDNLLHLYTNTVEESEPSSTSPTPVLDFESGGPVPIWPQTLTSCGTLGKSPKPVCLSFLICKMSWRRKWQTSSSAEGNGKLI</sequence>
<evidence type="ECO:0000256" key="3">
    <source>
        <dbReference type="ARBA" id="ARBA00023128"/>
    </source>
</evidence>
<dbReference type="PANTHER" id="PTHR15751">
    <property type="entry name" value="TRAFFICKING KINESIN-BINDING PROTEIN"/>
    <property type="match status" value="1"/>
</dbReference>
<dbReference type="AlphaFoldDB" id="A0A7N4NRF3"/>
<keyword evidence="7" id="KW-1185">Reference proteome</keyword>
<dbReference type="GO" id="GO:0048311">
    <property type="term" value="P:mitochondrion distribution"/>
    <property type="evidence" value="ECO:0007669"/>
    <property type="project" value="TreeGrafter"/>
</dbReference>
<keyword evidence="2" id="KW-0175">Coiled coil</keyword>
<evidence type="ECO:0000256" key="1">
    <source>
        <dbReference type="ARBA" id="ARBA00004173"/>
    </source>
</evidence>
<dbReference type="GO" id="GO:0022008">
    <property type="term" value="P:neurogenesis"/>
    <property type="evidence" value="ECO:0007669"/>
    <property type="project" value="TreeGrafter"/>
</dbReference>
<dbReference type="GO" id="GO:0031410">
    <property type="term" value="C:cytoplasmic vesicle"/>
    <property type="evidence" value="ECO:0007669"/>
    <property type="project" value="TreeGrafter"/>
</dbReference>
<dbReference type="GO" id="GO:0005739">
    <property type="term" value="C:mitochondrion"/>
    <property type="evidence" value="ECO:0007669"/>
    <property type="project" value="UniProtKB-SubCell"/>
</dbReference>
<reference evidence="6" key="2">
    <citation type="submission" date="2025-08" db="UniProtKB">
        <authorList>
            <consortium name="Ensembl"/>
        </authorList>
    </citation>
    <scope>IDENTIFICATION</scope>
</reference>
<dbReference type="PANTHER" id="PTHR15751:SF14">
    <property type="entry name" value="HUNTINGTIN-ASSOCIATED PROTEIN 1"/>
    <property type="match status" value="1"/>
</dbReference>
<dbReference type="GO" id="GO:0006605">
    <property type="term" value="P:protein targeting"/>
    <property type="evidence" value="ECO:0007669"/>
    <property type="project" value="TreeGrafter"/>
</dbReference>
<organism evidence="6 7">
    <name type="scientific">Sarcophilus harrisii</name>
    <name type="common">Tasmanian devil</name>
    <name type="synonym">Sarcophilus laniarius</name>
    <dbReference type="NCBI Taxonomy" id="9305"/>
    <lineage>
        <taxon>Eukaryota</taxon>
        <taxon>Metazoa</taxon>
        <taxon>Chordata</taxon>
        <taxon>Craniata</taxon>
        <taxon>Vertebrata</taxon>
        <taxon>Euteleostomi</taxon>
        <taxon>Mammalia</taxon>
        <taxon>Metatheria</taxon>
        <taxon>Dasyuromorphia</taxon>
        <taxon>Dasyuridae</taxon>
        <taxon>Sarcophilus</taxon>
    </lineage>
</organism>
<evidence type="ECO:0000313" key="7">
    <source>
        <dbReference type="Proteomes" id="UP000007648"/>
    </source>
</evidence>
<name>A0A7N4NRF3_SARHA</name>